<reference evidence="2 3" key="1">
    <citation type="submission" date="2017-05" db="EMBL/GenBank/DDBJ databases">
        <authorList>
            <person name="Varghese N."/>
            <person name="Submissions S."/>
        </authorList>
    </citation>
    <scope>NUCLEOTIDE SEQUENCE [LARGE SCALE GENOMIC DNA]</scope>
    <source>
        <strain evidence="2 3">DSM 21985</strain>
    </source>
</reference>
<protein>
    <recommendedName>
        <fullName evidence="4">Bacteriocin class II with double-glycine leader peptide</fullName>
    </recommendedName>
</protein>
<keyword evidence="1" id="KW-0472">Membrane</keyword>
<accession>A0A521DC88</accession>
<feature type="transmembrane region" description="Helical" evidence="1">
    <location>
        <begin position="52"/>
        <end position="70"/>
    </location>
</feature>
<gene>
    <name evidence="2" type="ORF">SAMN06265219_10819</name>
</gene>
<dbReference type="EMBL" id="FXTP01000008">
    <property type="protein sequence ID" value="SMO69208.1"/>
    <property type="molecule type" value="Genomic_DNA"/>
</dbReference>
<evidence type="ECO:0000313" key="2">
    <source>
        <dbReference type="EMBL" id="SMO69208.1"/>
    </source>
</evidence>
<evidence type="ECO:0008006" key="4">
    <source>
        <dbReference type="Google" id="ProtNLM"/>
    </source>
</evidence>
<organism evidence="2 3">
    <name type="scientific">Gracilimonas mengyeensis</name>
    <dbReference type="NCBI Taxonomy" id="1302730"/>
    <lineage>
        <taxon>Bacteria</taxon>
        <taxon>Pseudomonadati</taxon>
        <taxon>Balneolota</taxon>
        <taxon>Balneolia</taxon>
        <taxon>Balneolales</taxon>
        <taxon>Balneolaceae</taxon>
        <taxon>Gracilimonas</taxon>
    </lineage>
</organism>
<dbReference type="AlphaFoldDB" id="A0A521DC88"/>
<sequence>MNALEFNEMEHIQGGDVCAVVTGGAAGGGWAAAVGGAVANGAKLTWRLGVKGLVVGAVGGAIAGGVCYALS</sequence>
<keyword evidence="3" id="KW-1185">Reference proteome</keyword>
<name>A0A521DC88_9BACT</name>
<proteinExistence type="predicted"/>
<dbReference type="RefSeq" id="WP_142454487.1">
    <property type="nucleotide sequence ID" value="NZ_FXTP01000008.1"/>
</dbReference>
<dbReference type="Proteomes" id="UP000317557">
    <property type="component" value="Unassembled WGS sequence"/>
</dbReference>
<keyword evidence="1" id="KW-0812">Transmembrane</keyword>
<evidence type="ECO:0000313" key="3">
    <source>
        <dbReference type="Proteomes" id="UP000317557"/>
    </source>
</evidence>
<keyword evidence="1" id="KW-1133">Transmembrane helix</keyword>
<evidence type="ECO:0000256" key="1">
    <source>
        <dbReference type="SAM" id="Phobius"/>
    </source>
</evidence>